<keyword evidence="5 9" id="KW-0653">Protein transport</keyword>
<comment type="function">
    <text evidence="9">Part of the twin-arginine translocation (Tat) system that transports large folded proteins containing a characteristic twin-arginine motif in their signal peptide across membranes. TatA could form the protein-conducting channel of the Tat system.</text>
</comment>
<reference evidence="11 13" key="2">
    <citation type="submission" date="2018-06" db="EMBL/GenBank/DDBJ databases">
        <title>Genomic Encyclopedia of Type Strains, Phase III (KMG-III): the genomes of soil and plant-associated and newly described type strains.</title>
        <authorList>
            <person name="Whitman W."/>
        </authorList>
    </citation>
    <scope>NUCLEOTIDE SEQUENCE [LARGE SCALE GENOMIC DNA]</scope>
    <source>
        <strain evidence="11 13">CGMCC 1.15366</strain>
    </source>
</reference>
<keyword evidence="14" id="KW-1185">Reference proteome</keyword>
<evidence type="ECO:0000256" key="2">
    <source>
        <dbReference type="ARBA" id="ARBA00022448"/>
    </source>
</evidence>
<keyword evidence="4 9" id="KW-0812">Transmembrane</keyword>
<feature type="compositionally biased region" description="Basic and acidic residues" evidence="10">
    <location>
        <begin position="70"/>
        <end position="79"/>
    </location>
</feature>
<dbReference type="GO" id="GO:0043953">
    <property type="term" value="P:protein transport by the Tat complex"/>
    <property type="evidence" value="ECO:0007669"/>
    <property type="project" value="UniProtKB-UniRule"/>
</dbReference>
<evidence type="ECO:0000313" key="12">
    <source>
        <dbReference type="EMBL" id="RUO24819.1"/>
    </source>
</evidence>
<reference evidence="12 14" key="1">
    <citation type="journal article" date="2018" name="Front. Microbiol.">
        <title>Genome-Based Analysis Reveals the Taxonomy and Diversity of the Family Idiomarinaceae.</title>
        <authorList>
            <person name="Liu Y."/>
            <person name="Lai Q."/>
            <person name="Shao Z."/>
        </authorList>
    </citation>
    <scope>NUCLEOTIDE SEQUENCE [LARGE SCALE GENOMIC DNA]</scope>
    <source>
        <strain evidence="12 14">CF12-14</strain>
    </source>
</reference>
<dbReference type="GO" id="GO:0033281">
    <property type="term" value="C:TAT protein transport complex"/>
    <property type="evidence" value="ECO:0007669"/>
    <property type="project" value="UniProtKB-UniRule"/>
</dbReference>
<feature type="transmembrane region" description="Helical" evidence="9">
    <location>
        <begin position="6"/>
        <end position="22"/>
    </location>
</feature>
<feature type="compositionally biased region" description="Basic and acidic residues" evidence="10">
    <location>
        <begin position="43"/>
        <end position="62"/>
    </location>
</feature>
<dbReference type="GO" id="GO:0008320">
    <property type="term" value="F:protein transmembrane transporter activity"/>
    <property type="evidence" value="ECO:0007669"/>
    <property type="project" value="UniProtKB-UniRule"/>
</dbReference>
<evidence type="ECO:0000256" key="4">
    <source>
        <dbReference type="ARBA" id="ARBA00022692"/>
    </source>
</evidence>
<dbReference type="RefSeq" id="WP_111569201.1">
    <property type="nucleotide sequence ID" value="NZ_PIPK01000005.1"/>
</dbReference>
<evidence type="ECO:0000256" key="8">
    <source>
        <dbReference type="ARBA" id="ARBA00023136"/>
    </source>
</evidence>
<evidence type="ECO:0000256" key="5">
    <source>
        <dbReference type="ARBA" id="ARBA00022927"/>
    </source>
</evidence>
<dbReference type="HAMAP" id="MF_00236">
    <property type="entry name" value="TatA_E"/>
    <property type="match status" value="1"/>
</dbReference>
<evidence type="ECO:0000256" key="1">
    <source>
        <dbReference type="ARBA" id="ARBA00004162"/>
    </source>
</evidence>
<evidence type="ECO:0000256" key="7">
    <source>
        <dbReference type="ARBA" id="ARBA00023010"/>
    </source>
</evidence>
<keyword evidence="2 9" id="KW-0813">Transport</keyword>
<dbReference type="PANTHER" id="PTHR42982:SF1">
    <property type="entry name" value="SEC-INDEPENDENT PROTEIN TRANSLOCASE PROTEIN TATA"/>
    <property type="match status" value="1"/>
</dbReference>
<comment type="similarity">
    <text evidence="9">Belongs to the TatA/E family.</text>
</comment>
<dbReference type="AlphaFoldDB" id="A0A327WY97"/>
<evidence type="ECO:0000256" key="10">
    <source>
        <dbReference type="SAM" id="MobiDB-lite"/>
    </source>
</evidence>
<dbReference type="Proteomes" id="UP000249203">
    <property type="component" value="Unassembled WGS sequence"/>
</dbReference>
<dbReference type="InterPro" id="IPR003369">
    <property type="entry name" value="TatA/B/E"/>
</dbReference>
<dbReference type="Proteomes" id="UP000287865">
    <property type="component" value="Unassembled WGS sequence"/>
</dbReference>
<evidence type="ECO:0000313" key="13">
    <source>
        <dbReference type="Proteomes" id="UP000249203"/>
    </source>
</evidence>
<gene>
    <name evidence="9 12" type="primary">tatA</name>
    <name evidence="11" type="ORF">B0I24_105115</name>
    <name evidence="12" type="ORF">CWE07_07170</name>
</gene>
<evidence type="ECO:0000256" key="3">
    <source>
        <dbReference type="ARBA" id="ARBA00022475"/>
    </source>
</evidence>
<dbReference type="NCBIfam" id="TIGR01411">
    <property type="entry name" value="tatAE"/>
    <property type="match status" value="1"/>
</dbReference>
<accession>A0A327WY97</accession>
<keyword evidence="3 9" id="KW-1003">Cell membrane</keyword>
<dbReference type="Pfam" id="PF02416">
    <property type="entry name" value="TatA_B_E"/>
    <property type="match status" value="1"/>
</dbReference>
<feature type="region of interest" description="Disordered" evidence="10">
    <location>
        <begin position="43"/>
        <end position="79"/>
    </location>
</feature>
<dbReference type="InterPro" id="IPR006312">
    <property type="entry name" value="TatA/E"/>
</dbReference>
<keyword evidence="7 9" id="KW-0811">Translocation</keyword>
<dbReference type="OrthoDB" id="7066617at2"/>
<name>A0A327WY97_9GAMM</name>
<comment type="subcellular location">
    <subcellularLocation>
        <location evidence="1 9">Cell membrane</location>
        <topology evidence="1 9">Single-pass membrane protein</topology>
    </subcellularLocation>
</comment>
<sequence>MGGIGIWQLLIIAVIVLLLFGSKKLRGIGGDLGAALRGFKKEMHEDDKPKHQDNVEHKKTDADFESTTQTRDKHSDKRD</sequence>
<evidence type="ECO:0000256" key="6">
    <source>
        <dbReference type="ARBA" id="ARBA00022989"/>
    </source>
</evidence>
<keyword evidence="6 9" id="KW-1133">Transmembrane helix</keyword>
<comment type="caution">
    <text evidence="11">The sequence shown here is derived from an EMBL/GenBank/DDBJ whole genome shotgun (WGS) entry which is preliminary data.</text>
</comment>
<dbReference type="EMBL" id="QLMD01000005">
    <property type="protein sequence ID" value="RAJ98362.1"/>
    <property type="molecule type" value="Genomic_DNA"/>
</dbReference>
<evidence type="ECO:0000313" key="11">
    <source>
        <dbReference type="EMBL" id="RAJ98362.1"/>
    </source>
</evidence>
<organism evidence="11 13">
    <name type="scientific">Aliidiomarina maris</name>
    <dbReference type="NCBI Taxonomy" id="531312"/>
    <lineage>
        <taxon>Bacteria</taxon>
        <taxon>Pseudomonadati</taxon>
        <taxon>Pseudomonadota</taxon>
        <taxon>Gammaproteobacteria</taxon>
        <taxon>Alteromonadales</taxon>
        <taxon>Idiomarinaceae</taxon>
        <taxon>Aliidiomarina</taxon>
    </lineage>
</organism>
<proteinExistence type="inferred from homology"/>
<dbReference type="Gene3D" id="1.20.5.3310">
    <property type="match status" value="1"/>
</dbReference>
<evidence type="ECO:0000256" key="9">
    <source>
        <dbReference type="HAMAP-Rule" id="MF_00236"/>
    </source>
</evidence>
<evidence type="ECO:0000313" key="14">
    <source>
        <dbReference type="Proteomes" id="UP000287865"/>
    </source>
</evidence>
<dbReference type="PANTHER" id="PTHR42982">
    <property type="entry name" value="SEC-INDEPENDENT PROTEIN TRANSLOCASE PROTEIN TATA"/>
    <property type="match status" value="1"/>
</dbReference>
<dbReference type="EMBL" id="PIPK01000005">
    <property type="protein sequence ID" value="RUO24819.1"/>
    <property type="molecule type" value="Genomic_DNA"/>
</dbReference>
<comment type="subunit">
    <text evidence="9">The Tat system comprises two distinct complexes: a TatABC complex, containing multiple copies of TatA, TatB and TatC subunits, and a separate TatA complex, containing only TatA subunits. Substrates initially bind to the TatABC complex, which probably triggers association of the separate TatA complex to form the active translocon.</text>
</comment>
<keyword evidence="8 9" id="KW-0472">Membrane</keyword>
<protein>
    <recommendedName>
        <fullName evidence="9">Sec-independent protein translocase protein TatA</fullName>
    </recommendedName>
</protein>